<evidence type="ECO:0000313" key="2">
    <source>
        <dbReference type="Proteomes" id="UP001202479"/>
    </source>
</evidence>
<gene>
    <name evidence="1" type="ORF">KGF56_001756</name>
</gene>
<dbReference type="GeneID" id="73379373"/>
<sequence length="113" mass="12898">MKHITEEFSIGDSDYTAIITYDNSVHEKAPITIYIINQQDGNNPIMGDYIYTIENSSTYLNKASDGVDQLKSLNQHLVEKLKVPIYLSVSTSTSFSNVEMFQQIMRIIESSRR</sequence>
<dbReference type="EMBL" id="JAHUZD010000035">
    <property type="protein sequence ID" value="KAI3405440.1"/>
    <property type="molecule type" value="Genomic_DNA"/>
</dbReference>
<name>A0AAI9WZ18_9ASCO</name>
<dbReference type="RefSeq" id="XP_049181185.1">
    <property type="nucleotide sequence ID" value="XM_049322912.1"/>
</dbReference>
<reference evidence="1" key="1">
    <citation type="journal article" date="2022" name="DNA Res.">
        <title>Genome analysis of five recently described species of the CUG-Ser clade uncovers Candida theae as a new hybrid lineage with pathogenic potential in the Candida parapsilosis species complex.</title>
        <authorList>
            <person name="Mixao V."/>
            <person name="Del Olmo V."/>
            <person name="Hegedusova E."/>
            <person name="Saus E."/>
            <person name="Pryszcz L."/>
            <person name="Cillingova A."/>
            <person name="Nosek J."/>
            <person name="Gabaldon T."/>
        </authorList>
    </citation>
    <scope>NUCLEOTIDE SEQUENCE</scope>
    <source>
        <strain evidence="1">CBS 10844</strain>
    </source>
</reference>
<protein>
    <submittedName>
        <fullName evidence="1">Uncharacterized protein</fullName>
    </submittedName>
</protein>
<dbReference type="Proteomes" id="UP001202479">
    <property type="component" value="Unassembled WGS sequence"/>
</dbReference>
<dbReference type="Gene3D" id="3.30.230.100">
    <property type="match status" value="1"/>
</dbReference>
<proteinExistence type="predicted"/>
<keyword evidence="2" id="KW-1185">Reference proteome</keyword>
<comment type="caution">
    <text evidence="1">The sequence shown here is derived from an EMBL/GenBank/DDBJ whole genome shotgun (WGS) entry which is preliminary data.</text>
</comment>
<accession>A0AAI9WZ18</accession>
<organism evidence="1 2">
    <name type="scientific">Candida oxycetoniae</name>
    <dbReference type="NCBI Taxonomy" id="497107"/>
    <lineage>
        <taxon>Eukaryota</taxon>
        <taxon>Fungi</taxon>
        <taxon>Dikarya</taxon>
        <taxon>Ascomycota</taxon>
        <taxon>Saccharomycotina</taxon>
        <taxon>Pichiomycetes</taxon>
        <taxon>Debaryomycetaceae</taxon>
        <taxon>Candida/Lodderomyces clade</taxon>
        <taxon>Candida</taxon>
    </lineage>
</organism>
<evidence type="ECO:0000313" key="1">
    <source>
        <dbReference type="EMBL" id="KAI3405440.1"/>
    </source>
</evidence>
<dbReference type="AlphaFoldDB" id="A0AAI9WZ18"/>